<protein>
    <recommendedName>
        <fullName evidence="3">Glycosyltransferase</fullName>
    </recommendedName>
</protein>
<gene>
    <name evidence="2" type="ORF">MNBD_NITROSPIRAE01-451</name>
</gene>
<evidence type="ECO:0000313" key="2">
    <source>
        <dbReference type="EMBL" id="VAX30887.1"/>
    </source>
</evidence>
<feature type="non-terminal residue" evidence="2">
    <location>
        <position position="1"/>
    </location>
</feature>
<feature type="transmembrane region" description="Helical" evidence="1">
    <location>
        <begin position="49"/>
        <end position="71"/>
    </location>
</feature>
<feature type="transmembrane region" description="Helical" evidence="1">
    <location>
        <begin position="26"/>
        <end position="43"/>
    </location>
</feature>
<evidence type="ECO:0000256" key="1">
    <source>
        <dbReference type="SAM" id="Phobius"/>
    </source>
</evidence>
<organism evidence="2">
    <name type="scientific">hydrothermal vent metagenome</name>
    <dbReference type="NCBI Taxonomy" id="652676"/>
    <lineage>
        <taxon>unclassified sequences</taxon>
        <taxon>metagenomes</taxon>
        <taxon>ecological metagenomes</taxon>
    </lineage>
</organism>
<sequence length="126" mass="14004">GFSVVETPVQQNVQDKKSRLQNPGIYLRRLLDILTLFFLFKFTRKPLRFFGLVGSSLFGTGALIATYLAIYRIMGLGGIAGRPLLVLGVLLMVLGIQLFSIGLLGEIIIFTHASETKDYQINEVLE</sequence>
<dbReference type="EMBL" id="UOGF01000066">
    <property type="protein sequence ID" value="VAX30887.1"/>
    <property type="molecule type" value="Genomic_DNA"/>
</dbReference>
<keyword evidence="1" id="KW-0472">Membrane</keyword>
<keyword evidence="1" id="KW-1133">Transmembrane helix</keyword>
<reference evidence="2" key="1">
    <citation type="submission" date="2018-06" db="EMBL/GenBank/DDBJ databases">
        <authorList>
            <person name="Zhirakovskaya E."/>
        </authorList>
    </citation>
    <scope>NUCLEOTIDE SEQUENCE</scope>
</reference>
<accession>A0A3B1DQD8</accession>
<dbReference type="AlphaFoldDB" id="A0A3B1DQD8"/>
<name>A0A3B1DQD8_9ZZZZ</name>
<keyword evidence="1" id="KW-0812">Transmembrane</keyword>
<proteinExistence type="predicted"/>
<evidence type="ECO:0008006" key="3">
    <source>
        <dbReference type="Google" id="ProtNLM"/>
    </source>
</evidence>
<feature type="transmembrane region" description="Helical" evidence="1">
    <location>
        <begin position="83"/>
        <end position="110"/>
    </location>
</feature>